<feature type="region of interest" description="Disordered" evidence="1">
    <location>
        <begin position="67"/>
        <end position="88"/>
    </location>
</feature>
<name>A0ABP6Z7G6_9ACTN</name>
<evidence type="ECO:0000313" key="3">
    <source>
        <dbReference type="Proteomes" id="UP001501074"/>
    </source>
</evidence>
<evidence type="ECO:0000256" key="1">
    <source>
        <dbReference type="SAM" id="MobiDB-lite"/>
    </source>
</evidence>
<dbReference type="Gene3D" id="3.30.540.10">
    <property type="entry name" value="Fructose-1,6-Bisphosphatase, subunit A, domain 1"/>
    <property type="match status" value="1"/>
</dbReference>
<dbReference type="Pfam" id="PF00459">
    <property type="entry name" value="Inositol_P"/>
    <property type="match status" value="1"/>
</dbReference>
<organism evidence="2 3">
    <name type="scientific">Kineosporia mesophila</name>
    <dbReference type="NCBI Taxonomy" id="566012"/>
    <lineage>
        <taxon>Bacteria</taxon>
        <taxon>Bacillati</taxon>
        <taxon>Actinomycetota</taxon>
        <taxon>Actinomycetes</taxon>
        <taxon>Kineosporiales</taxon>
        <taxon>Kineosporiaceae</taxon>
        <taxon>Kineosporia</taxon>
    </lineage>
</organism>
<dbReference type="InterPro" id="IPR000760">
    <property type="entry name" value="Inositol_monophosphatase-like"/>
</dbReference>
<reference evidence="3" key="1">
    <citation type="journal article" date="2019" name="Int. J. Syst. Evol. Microbiol.">
        <title>The Global Catalogue of Microorganisms (GCM) 10K type strain sequencing project: providing services to taxonomists for standard genome sequencing and annotation.</title>
        <authorList>
            <consortium name="The Broad Institute Genomics Platform"/>
            <consortium name="The Broad Institute Genome Sequencing Center for Infectious Disease"/>
            <person name="Wu L."/>
            <person name="Ma J."/>
        </authorList>
    </citation>
    <scope>NUCLEOTIDE SEQUENCE [LARGE SCALE GENOMIC DNA]</scope>
    <source>
        <strain evidence="3">JCM 16902</strain>
    </source>
</reference>
<sequence>MGAVSGADQSWAAGPELALDFADRAGRMVREVVAAGFEVSVKADMSPVTTADRVLNDRFIDEVREQFPGDGVLGEETSFPGDREDGRC</sequence>
<keyword evidence="3" id="KW-1185">Reference proteome</keyword>
<dbReference type="Proteomes" id="UP001501074">
    <property type="component" value="Unassembled WGS sequence"/>
</dbReference>
<protein>
    <recommendedName>
        <fullName evidence="4">Inositol monophosphatase</fullName>
    </recommendedName>
</protein>
<dbReference type="SUPFAM" id="SSF56655">
    <property type="entry name" value="Carbohydrate phosphatase"/>
    <property type="match status" value="1"/>
</dbReference>
<gene>
    <name evidence="2" type="ORF">GCM10022223_13940</name>
</gene>
<accession>A0ABP6Z7G6</accession>
<evidence type="ECO:0008006" key="4">
    <source>
        <dbReference type="Google" id="ProtNLM"/>
    </source>
</evidence>
<dbReference type="EMBL" id="BAAAZO010000002">
    <property type="protein sequence ID" value="GAA3599667.1"/>
    <property type="molecule type" value="Genomic_DNA"/>
</dbReference>
<proteinExistence type="predicted"/>
<evidence type="ECO:0000313" key="2">
    <source>
        <dbReference type="EMBL" id="GAA3599667.1"/>
    </source>
</evidence>
<comment type="caution">
    <text evidence="2">The sequence shown here is derived from an EMBL/GenBank/DDBJ whole genome shotgun (WGS) entry which is preliminary data.</text>
</comment>